<dbReference type="SUPFAM" id="SSF81383">
    <property type="entry name" value="F-box domain"/>
    <property type="match status" value="1"/>
</dbReference>
<comment type="caution">
    <text evidence="3">The sequence shown here is derived from an EMBL/GenBank/DDBJ whole genome shotgun (WGS) entry which is preliminary data.</text>
</comment>
<dbReference type="Pfam" id="PF00646">
    <property type="entry name" value="F-box"/>
    <property type="match status" value="1"/>
</dbReference>
<dbReference type="OrthoDB" id="1059987at2759"/>
<name>A0A8X7P627_BRACI</name>
<dbReference type="InterPro" id="IPR036047">
    <property type="entry name" value="F-box-like_dom_sf"/>
</dbReference>
<evidence type="ECO:0000259" key="1">
    <source>
        <dbReference type="Pfam" id="PF00646"/>
    </source>
</evidence>
<dbReference type="InterPro" id="IPR017451">
    <property type="entry name" value="F-box-assoc_interact_dom"/>
</dbReference>
<feature type="domain" description="F-box" evidence="1">
    <location>
        <begin position="16"/>
        <end position="46"/>
    </location>
</feature>
<organism evidence="3 4">
    <name type="scientific">Brassica carinata</name>
    <name type="common">Ethiopian mustard</name>
    <name type="synonym">Abyssinian cabbage</name>
    <dbReference type="NCBI Taxonomy" id="52824"/>
    <lineage>
        <taxon>Eukaryota</taxon>
        <taxon>Viridiplantae</taxon>
        <taxon>Streptophyta</taxon>
        <taxon>Embryophyta</taxon>
        <taxon>Tracheophyta</taxon>
        <taxon>Spermatophyta</taxon>
        <taxon>Magnoliopsida</taxon>
        <taxon>eudicotyledons</taxon>
        <taxon>Gunneridae</taxon>
        <taxon>Pentapetalae</taxon>
        <taxon>rosids</taxon>
        <taxon>malvids</taxon>
        <taxon>Brassicales</taxon>
        <taxon>Brassicaceae</taxon>
        <taxon>Brassiceae</taxon>
        <taxon>Brassica</taxon>
    </lineage>
</organism>
<dbReference type="InterPro" id="IPR006527">
    <property type="entry name" value="F-box-assoc_dom_typ1"/>
</dbReference>
<evidence type="ECO:0000259" key="2">
    <source>
        <dbReference type="Pfam" id="PF07734"/>
    </source>
</evidence>
<proteinExistence type="predicted"/>
<dbReference type="InterPro" id="IPR050796">
    <property type="entry name" value="SCF_F-box_component"/>
</dbReference>
<dbReference type="NCBIfam" id="TIGR01640">
    <property type="entry name" value="F_box_assoc_1"/>
    <property type="match status" value="1"/>
</dbReference>
<accession>A0A8X7P627</accession>
<gene>
    <name evidence="3" type="ORF">Bca52824_092901</name>
</gene>
<dbReference type="Proteomes" id="UP000886595">
    <property type="component" value="Unassembled WGS sequence"/>
</dbReference>
<sequence>MKAITNQNTCEGIPEEEILERLPEKSLFRFKSVSKQWKFMIESNYLANKRFARLPNPKLIVLRHETSTDESSRNVLLETISKDHHDHNKIFNCSYESQTNSDSEFYVDHHFGRIMGHCDGLICLYHFGYIFIINPAIGVLRTLSPEFLRNCKLPITVGFGRDNLTRTYKVVLMYYFRLDYETLLKTEVFNLKSGERKCICCPIPYSELNVAIASIFANGSLFWLTLRKLAALDLHTENFRYVLLPSWYTKYSKNVNLWCLKDRLCLSDVLQYPNVDVWSLQQEDPSVKWEKILSINILSMDCLDSNFWKLGLEACSLEPIGEKPYMGHLEQVPEDHFSTVLYRENLDSSV</sequence>
<evidence type="ECO:0008006" key="5">
    <source>
        <dbReference type="Google" id="ProtNLM"/>
    </source>
</evidence>
<dbReference type="InterPro" id="IPR001810">
    <property type="entry name" value="F-box_dom"/>
</dbReference>
<dbReference type="PANTHER" id="PTHR31672">
    <property type="entry name" value="BNACNNG10540D PROTEIN"/>
    <property type="match status" value="1"/>
</dbReference>
<protein>
    <recommendedName>
        <fullName evidence="5">F-box domain-containing protein</fullName>
    </recommendedName>
</protein>
<feature type="domain" description="F-box associated beta-propeller type 1" evidence="2">
    <location>
        <begin position="106"/>
        <end position="296"/>
    </location>
</feature>
<reference evidence="3 4" key="1">
    <citation type="submission" date="2020-02" db="EMBL/GenBank/DDBJ databases">
        <authorList>
            <person name="Ma Q."/>
            <person name="Huang Y."/>
            <person name="Song X."/>
            <person name="Pei D."/>
        </authorList>
    </citation>
    <scope>NUCLEOTIDE SEQUENCE [LARGE SCALE GENOMIC DNA]</scope>
    <source>
        <strain evidence="3">Sxm20200214</strain>
        <tissue evidence="3">Leaf</tissue>
    </source>
</reference>
<keyword evidence="4" id="KW-1185">Reference proteome</keyword>
<evidence type="ECO:0000313" key="4">
    <source>
        <dbReference type="Proteomes" id="UP000886595"/>
    </source>
</evidence>
<dbReference type="AlphaFoldDB" id="A0A8X7P627"/>
<dbReference type="Pfam" id="PF07734">
    <property type="entry name" value="FBA_1"/>
    <property type="match status" value="1"/>
</dbReference>
<dbReference type="EMBL" id="JAAMPC010000029">
    <property type="protein sequence ID" value="KAG2245240.1"/>
    <property type="molecule type" value="Genomic_DNA"/>
</dbReference>
<evidence type="ECO:0000313" key="3">
    <source>
        <dbReference type="EMBL" id="KAG2245240.1"/>
    </source>
</evidence>
<dbReference type="PANTHER" id="PTHR31672:SF13">
    <property type="entry name" value="F-BOX PROTEIN CPR30-LIKE"/>
    <property type="match status" value="1"/>
</dbReference>